<dbReference type="Gene3D" id="3.20.20.140">
    <property type="entry name" value="Metal-dependent hydrolases"/>
    <property type="match status" value="1"/>
</dbReference>
<evidence type="ECO:0000313" key="3">
    <source>
        <dbReference type="EMBL" id="MCH7410765.1"/>
    </source>
</evidence>
<proteinExistence type="inferred from homology"/>
<reference evidence="3" key="1">
    <citation type="submission" date="2022-03" db="EMBL/GenBank/DDBJ databases">
        <title>De novo assembled genomes of Belliella spp. (Cyclobacteriaceae) strains.</title>
        <authorList>
            <person name="Szabo A."/>
            <person name="Korponai K."/>
            <person name="Felfoldi T."/>
        </authorList>
    </citation>
    <scope>NUCLEOTIDE SEQUENCE</scope>
    <source>
        <strain evidence="3">DSM 111904</strain>
    </source>
</reference>
<name>A0ABS9V2W5_9BACT</name>
<dbReference type="InterPro" id="IPR052350">
    <property type="entry name" value="Metallo-dep_Lactonases"/>
</dbReference>
<dbReference type="Proteomes" id="UP001165489">
    <property type="component" value="Unassembled WGS sequence"/>
</dbReference>
<organism evidence="3 4">
    <name type="scientific">Belliella filtrata</name>
    <dbReference type="NCBI Taxonomy" id="2923435"/>
    <lineage>
        <taxon>Bacteria</taxon>
        <taxon>Pseudomonadati</taxon>
        <taxon>Bacteroidota</taxon>
        <taxon>Cytophagia</taxon>
        <taxon>Cytophagales</taxon>
        <taxon>Cyclobacteriaceae</taxon>
        <taxon>Belliella</taxon>
    </lineage>
</organism>
<evidence type="ECO:0000259" key="2">
    <source>
        <dbReference type="Pfam" id="PF04909"/>
    </source>
</evidence>
<gene>
    <name evidence="3" type="ORF">MM239_15260</name>
</gene>
<dbReference type="InterPro" id="IPR006680">
    <property type="entry name" value="Amidohydro-rel"/>
</dbReference>
<dbReference type="Pfam" id="PF04909">
    <property type="entry name" value="Amidohydro_2"/>
    <property type="match status" value="1"/>
</dbReference>
<dbReference type="PANTHER" id="PTHR43569">
    <property type="entry name" value="AMIDOHYDROLASE"/>
    <property type="match status" value="1"/>
</dbReference>
<dbReference type="PANTHER" id="PTHR43569:SF2">
    <property type="entry name" value="AMIDOHYDROLASE-RELATED DOMAIN-CONTAINING PROTEIN"/>
    <property type="match status" value="1"/>
</dbReference>
<dbReference type="SUPFAM" id="SSF51556">
    <property type="entry name" value="Metallo-dependent hydrolases"/>
    <property type="match status" value="1"/>
</dbReference>
<dbReference type="EMBL" id="JAKZGP010000046">
    <property type="protein sequence ID" value="MCH7410765.1"/>
    <property type="molecule type" value="Genomic_DNA"/>
</dbReference>
<comment type="caution">
    <text evidence="3">The sequence shown here is derived from an EMBL/GenBank/DDBJ whole genome shotgun (WGS) entry which is preliminary data.</text>
</comment>
<accession>A0ABS9V2W5</accession>
<keyword evidence="4" id="KW-1185">Reference proteome</keyword>
<sequence>MSQSLKIDAHQHFWKYDSHKHAWIEDSMSVLKSDFLPKDLIPLLEKSNLDGCIAVQADQSDEETEFLLDLAQGNSIIKGVVGWTDLQSSQLETKLETYASRPLLKGFRHVLQDEEDDAYILRADFMKGLKLLSKFSYTYDILIFPKQLSTAAEAVSQLPHQAFVLDHIAKPSIGGNDMETWKKGIKQLAQYENVSCKISGMVTEAKWGTWEYNDFVPYMDFVLEQFGSDRLMYGSDWPVCTLSGSYDAVQSIVTQYISKLSRTEQASIMGGNAVKFYKIQ</sequence>
<comment type="similarity">
    <text evidence="1">Belongs to the metallo-dependent hydrolases superfamily.</text>
</comment>
<evidence type="ECO:0000256" key="1">
    <source>
        <dbReference type="ARBA" id="ARBA00038310"/>
    </source>
</evidence>
<feature type="domain" description="Amidohydrolase-related" evidence="2">
    <location>
        <begin position="7"/>
        <end position="278"/>
    </location>
</feature>
<dbReference type="InterPro" id="IPR032466">
    <property type="entry name" value="Metal_Hydrolase"/>
</dbReference>
<evidence type="ECO:0000313" key="4">
    <source>
        <dbReference type="Proteomes" id="UP001165489"/>
    </source>
</evidence>
<protein>
    <submittedName>
        <fullName evidence="3">Amidohydrolase family protein</fullName>
    </submittedName>
</protein>
<dbReference type="RefSeq" id="WP_241349127.1">
    <property type="nucleotide sequence ID" value="NZ_JAKZGP010000046.1"/>
</dbReference>